<feature type="transmembrane region" description="Helical" evidence="1">
    <location>
        <begin position="12"/>
        <end position="40"/>
    </location>
</feature>
<keyword evidence="1" id="KW-0472">Membrane</keyword>
<reference evidence="2" key="2">
    <citation type="submission" date="2020-09" db="EMBL/GenBank/DDBJ databases">
        <authorList>
            <person name="Sun Q."/>
            <person name="Zhou Y."/>
        </authorList>
    </citation>
    <scope>NUCLEOTIDE SEQUENCE</scope>
    <source>
        <strain evidence="2">CGMCC 1.15758</strain>
    </source>
</reference>
<reference evidence="2" key="1">
    <citation type="journal article" date="2014" name="Int. J. Syst. Evol. Microbiol.">
        <title>Complete genome sequence of Corynebacterium casei LMG S-19264T (=DSM 44701T), isolated from a smear-ripened cheese.</title>
        <authorList>
            <consortium name="US DOE Joint Genome Institute (JGI-PGF)"/>
            <person name="Walter F."/>
            <person name="Albersmeier A."/>
            <person name="Kalinowski J."/>
            <person name="Ruckert C."/>
        </authorList>
    </citation>
    <scope>NUCLEOTIDE SEQUENCE</scope>
    <source>
        <strain evidence="2">CGMCC 1.15758</strain>
    </source>
</reference>
<evidence type="ECO:0000313" key="3">
    <source>
        <dbReference type="Proteomes" id="UP000636949"/>
    </source>
</evidence>
<dbReference type="SUPFAM" id="SSF69593">
    <property type="entry name" value="Glycerol-3-phosphate (1)-acyltransferase"/>
    <property type="match status" value="1"/>
</dbReference>
<keyword evidence="1" id="KW-0812">Transmembrane</keyword>
<name>A0A8J2Z764_9GAMM</name>
<dbReference type="AlphaFoldDB" id="A0A8J2Z764"/>
<comment type="caution">
    <text evidence="2">The sequence shown here is derived from an EMBL/GenBank/DDBJ whole genome shotgun (WGS) entry which is preliminary data.</text>
</comment>
<protein>
    <recommendedName>
        <fullName evidence="4">1-acyl-sn-glycerol-3-phosphate acyltransferase</fullName>
    </recommendedName>
</protein>
<sequence length="126" mass="14335">MHMLFNQINYLWRLIATGFCFLLFSLGGLLLGYIIIPMAVIIAKIIRSKKQKSEKKHIAQYCIYLTFRFFTATMSGLGLIRFHFIGFDKLKKDKGTLIIANHPTLIDYVLIVSKLPFCGATGMVSI</sequence>
<evidence type="ECO:0008006" key="4">
    <source>
        <dbReference type="Google" id="ProtNLM"/>
    </source>
</evidence>
<evidence type="ECO:0000256" key="1">
    <source>
        <dbReference type="SAM" id="Phobius"/>
    </source>
</evidence>
<keyword evidence="1" id="KW-1133">Transmembrane helix</keyword>
<accession>A0A8J2Z764</accession>
<dbReference type="EMBL" id="BMJS01000073">
    <property type="protein sequence ID" value="GGG08540.1"/>
    <property type="molecule type" value="Genomic_DNA"/>
</dbReference>
<dbReference type="Proteomes" id="UP000636949">
    <property type="component" value="Unassembled WGS sequence"/>
</dbReference>
<evidence type="ECO:0000313" key="2">
    <source>
        <dbReference type="EMBL" id="GGG08540.1"/>
    </source>
</evidence>
<proteinExistence type="predicted"/>
<organism evidence="2 3">
    <name type="scientific">Cysteiniphilum litorale</name>
    <dbReference type="NCBI Taxonomy" id="2056700"/>
    <lineage>
        <taxon>Bacteria</taxon>
        <taxon>Pseudomonadati</taxon>
        <taxon>Pseudomonadota</taxon>
        <taxon>Gammaproteobacteria</taxon>
        <taxon>Thiotrichales</taxon>
        <taxon>Fastidiosibacteraceae</taxon>
        <taxon>Cysteiniphilum</taxon>
    </lineage>
</organism>
<gene>
    <name evidence="2" type="ORF">GCM10010995_27610</name>
</gene>
<keyword evidence="3" id="KW-1185">Reference proteome</keyword>
<feature type="transmembrane region" description="Helical" evidence="1">
    <location>
        <begin position="61"/>
        <end position="85"/>
    </location>
</feature>